<sequence length="46" mass="5143">EELEAAGLNRSDVHVDFMIGSNQMDIDGIREDGTHVPLFRNGDWAN</sequence>
<dbReference type="GO" id="GO:0004177">
    <property type="term" value="F:aminopeptidase activity"/>
    <property type="evidence" value="ECO:0007669"/>
    <property type="project" value="UniProtKB-KW"/>
</dbReference>
<protein>
    <submittedName>
        <fullName evidence="2">Aminopeptidase</fullName>
    </submittedName>
</protein>
<name>A0A5S4T7C5_STRPY</name>
<dbReference type="InterPro" id="IPR000787">
    <property type="entry name" value="Peptidase_M29"/>
</dbReference>
<dbReference type="Proteomes" id="UP000324058">
    <property type="component" value="Unassembled WGS sequence"/>
</dbReference>
<keyword evidence="2" id="KW-0645">Protease</keyword>
<dbReference type="GO" id="GO:0046872">
    <property type="term" value="F:metal ion binding"/>
    <property type="evidence" value="ECO:0007669"/>
    <property type="project" value="UniProtKB-KW"/>
</dbReference>
<keyword evidence="1" id="KW-0479">Metal-binding</keyword>
<evidence type="ECO:0000313" key="3">
    <source>
        <dbReference type="Proteomes" id="UP000324058"/>
    </source>
</evidence>
<keyword evidence="2" id="KW-0031">Aminopeptidase</keyword>
<gene>
    <name evidence="2" type="ORF">E0F66_12555</name>
</gene>
<feature type="non-terminal residue" evidence="2">
    <location>
        <position position="1"/>
    </location>
</feature>
<reference evidence="2 3" key="1">
    <citation type="submission" date="2019-02" db="EMBL/GenBank/DDBJ databases">
        <title>Novel genomic isolates of S. pyogenes and S. dysgalactiae subsp. equisimilis associated to necrotising fasciitis (NSTI).</title>
        <authorList>
            <person name="Barrantes I."/>
        </authorList>
    </citation>
    <scope>NUCLEOTIDE SEQUENCE [LARGE SCALE GENOMIC DNA]</scope>
    <source>
        <strain evidence="2 3">SPY2028</strain>
    </source>
</reference>
<dbReference type="InterPro" id="IPR052170">
    <property type="entry name" value="M29_Exopeptidase"/>
</dbReference>
<organism evidence="2 3">
    <name type="scientific">Streptococcus pyogenes</name>
    <dbReference type="NCBI Taxonomy" id="1314"/>
    <lineage>
        <taxon>Bacteria</taxon>
        <taxon>Bacillati</taxon>
        <taxon>Bacillota</taxon>
        <taxon>Bacilli</taxon>
        <taxon>Lactobacillales</taxon>
        <taxon>Streptococcaceae</taxon>
        <taxon>Streptococcus</taxon>
    </lineage>
</organism>
<evidence type="ECO:0000256" key="1">
    <source>
        <dbReference type="ARBA" id="ARBA00022723"/>
    </source>
</evidence>
<evidence type="ECO:0000313" key="2">
    <source>
        <dbReference type="EMBL" id="TYK91817.1"/>
    </source>
</evidence>
<dbReference type="OrthoDB" id="9803993at2"/>
<comment type="caution">
    <text evidence="2">The sequence shown here is derived from an EMBL/GenBank/DDBJ whole genome shotgun (WGS) entry which is preliminary data.</text>
</comment>
<dbReference type="SUPFAM" id="SSF144052">
    <property type="entry name" value="Thermophilic metalloprotease-like"/>
    <property type="match status" value="1"/>
</dbReference>
<proteinExistence type="predicted"/>
<dbReference type="Pfam" id="PF02073">
    <property type="entry name" value="Peptidase_M29"/>
    <property type="match status" value="1"/>
</dbReference>
<dbReference type="PANTHER" id="PTHR34448">
    <property type="entry name" value="AMINOPEPTIDASE"/>
    <property type="match status" value="1"/>
</dbReference>
<keyword evidence="2" id="KW-0378">Hydrolase</keyword>
<dbReference type="AlphaFoldDB" id="A0A5S4T7C5"/>
<dbReference type="PANTHER" id="PTHR34448:SF3">
    <property type="entry name" value="AMINOPEPTIDASE AMPS"/>
    <property type="match status" value="1"/>
</dbReference>
<dbReference type="GO" id="GO:0006508">
    <property type="term" value="P:proteolysis"/>
    <property type="evidence" value="ECO:0007669"/>
    <property type="project" value="InterPro"/>
</dbReference>
<dbReference type="RefSeq" id="WP_148842698.1">
    <property type="nucleotide sequence ID" value="NZ_SJLL01000516.1"/>
</dbReference>
<dbReference type="EMBL" id="SJLL01000516">
    <property type="protein sequence ID" value="TYK91817.1"/>
    <property type="molecule type" value="Genomic_DNA"/>
</dbReference>
<accession>A0A5S4T7C5</accession>